<accession>A0A016V261</accession>
<keyword evidence="2" id="KW-1185">Reference proteome</keyword>
<comment type="caution">
    <text evidence="1">The sequence shown here is derived from an EMBL/GenBank/DDBJ whole genome shotgun (WGS) entry which is preliminary data.</text>
</comment>
<dbReference type="Proteomes" id="UP000024635">
    <property type="component" value="Unassembled WGS sequence"/>
</dbReference>
<evidence type="ECO:0000313" key="2">
    <source>
        <dbReference type="Proteomes" id="UP000024635"/>
    </source>
</evidence>
<proteinExistence type="predicted"/>
<sequence length="107" mass="12196">MVSSEILLIEGAALVVPQLQNERLADFSAPVKKVKLDAVRIWGRREMKGFAAEVGYMDDFFITGNPFSHSDEHSSTTENRRKLEHRISKLMTWMYGDVNKPLDSLQV</sequence>
<reference evidence="2" key="1">
    <citation type="journal article" date="2015" name="Nat. Genet.">
        <title>The genome and transcriptome of the zoonotic hookworm Ancylostoma ceylanicum identify infection-specific gene families.</title>
        <authorList>
            <person name="Schwarz E.M."/>
            <person name="Hu Y."/>
            <person name="Antoshechkin I."/>
            <person name="Miller M.M."/>
            <person name="Sternberg P.W."/>
            <person name="Aroian R.V."/>
        </authorList>
    </citation>
    <scope>NUCLEOTIDE SEQUENCE</scope>
    <source>
        <strain evidence="2">HY135</strain>
    </source>
</reference>
<dbReference type="AlphaFoldDB" id="A0A016V261"/>
<organism evidence="1 2">
    <name type="scientific">Ancylostoma ceylanicum</name>
    <dbReference type="NCBI Taxonomy" id="53326"/>
    <lineage>
        <taxon>Eukaryota</taxon>
        <taxon>Metazoa</taxon>
        <taxon>Ecdysozoa</taxon>
        <taxon>Nematoda</taxon>
        <taxon>Chromadorea</taxon>
        <taxon>Rhabditida</taxon>
        <taxon>Rhabditina</taxon>
        <taxon>Rhabditomorpha</taxon>
        <taxon>Strongyloidea</taxon>
        <taxon>Ancylostomatidae</taxon>
        <taxon>Ancylostomatinae</taxon>
        <taxon>Ancylostoma</taxon>
    </lineage>
</organism>
<name>A0A016V261_9BILA</name>
<evidence type="ECO:0000313" key="1">
    <source>
        <dbReference type="EMBL" id="EYC21067.1"/>
    </source>
</evidence>
<gene>
    <name evidence="1" type="primary">Acey_s0020.g21</name>
    <name evidence="1" type="ORF">Y032_0020g21</name>
</gene>
<protein>
    <submittedName>
        <fullName evidence="1">Uncharacterized protein</fullName>
    </submittedName>
</protein>
<dbReference type="EMBL" id="JARK01001356">
    <property type="protein sequence ID" value="EYC21067.1"/>
    <property type="molecule type" value="Genomic_DNA"/>
</dbReference>